<dbReference type="PANTHER" id="PTHR43792:SF1">
    <property type="entry name" value="N-ACETYLTRANSFERASE DOMAIN-CONTAINING PROTEIN"/>
    <property type="match status" value="1"/>
</dbReference>
<evidence type="ECO:0000259" key="1">
    <source>
        <dbReference type="PROSITE" id="PS51186"/>
    </source>
</evidence>
<dbReference type="RefSeq" id="WP_108962945.1">
    <property type="nucleotide sequence ID" value="NZ_QEFB01000009.1"/>
</dbReference>
<sequence>MRATEFTRPIQTERLTLRMPILEDIDPIHAFQSREDVCTYLLYEPRDRATIEEKITEAATKSRLENSGDWIQPTIERRDDQQVIGLIYLNIDSAEHQSVEVGWILHPDYSGQGYATEAASAAVDFAFGTMGAHRVIAKLDPANDASVRLCRRLGMRKEAHYLEDIWVKGEWGDTGVYAMLDREWSATDR</sequence>
<feature type="domain" description="N-acetyltransferase" evidence="1">
    <location>
        <begin position="38"/>
        <end position="183"/>
    </location>
</feature>
<dbReference type="Proteomes" id="UP000244962">
    <property type="component" value="Unassembled WGS sequence"/>
</dbReference>
<proteinExistence type="predicted"/>
<evidence type="ECO:0000313" key="2">
    <source>
        <dbReference type="EMBL" id="PWC06806.1"/>
    </source>
</evidence>
<accession>A0A2U1TD52</accession>
<dbReference type="PANTHER" id="PTHR43792">
    <property type="entry name" value="GNAT FAMILY, PUTATIVE (AFU_ORTHOLOGUE AFUA_3G00765)-RELATED-RELATED"/>
    <property type="match status" value="1"/>
</dbReference>
<dbReference type="Pfam" id="PF13302">
    <property type="entry name" value="Acetyltransf_3"/>
    <property type="match status" value="1"/>
</dbReference>
<evidence type="ECO:0000313" key="3">
    <source>
        <dbReference type="Proteomes" id="UP000244962"/>
    </source>
</evidence>
<dbReference type="SUPFAM" id="SSF55729">
    <property type="entry name" value="Acyl-CoA N-acyltransferases (Nat)"/>
    <property type="match status" value="1"/>
</dbReference>
<protein>
    <submittedName>
        <fullName evidence="2">N-acetyltransferase</fullName>
    </submittedName>
</protein>
<name>A0A2U1TD52_9MICO</name>
<dbReference type="InterPro" id="IPR016181">
    <property type="entry name" value="Acyl_CoA_acyltransferase"/>
</dbReference>
<dbReference type="GO" id="GO:0016747">
    <property type="term" value="F:acyltransferase activity, transferring groups other than amino-acyl groups"/>
    <property type="evidence" value="ECO:0007669"/>
    <property type="project" value="InterPro"/>
</dbReference>
<keyword evidence="2" id="KW-0808">Transferase</keyword>
<dbReference type="InterPro" id="IPR000182">
    <property type="entry name" value="GNAT_dom"/>
</dbReference>
<dbReference type="InterPro" id="IPR051531">
    <property type="entry name" value="N-acetyltransferase"/>
</dbReference>
<comment type="caution">
    <text evidence="2">The sequence shown here is derived from an EMBL/GenBank/DDBJ whole genome shotgun (WGS) entry which is preliminary data.</text>
</comment>
<dbReference type="PROSITE" id="PS51186">
    <property type="entry name" value="GNAT"/>
    <property type="match status" value="1"/>
</dbReference>
<dbReference type="EMBL" id="QEFB01000009">
    <property type="protein sequence ID" value="PWC06806.1"/>
    <property type="molecule type" value="Genomic_DNA"/>
</dbReference>
<keyword evidence="3" id="KW-1185">Reference proteome</keyword>
<dbReference type="CDD" id="cd04301">
    <property type="entry name" value="NAT_SF"/>
    <property type="match status" value="1"/>
</dbReference>
<gene>
    <name evidence="2" type="ORF">DF223_09255</name>
</gene>
<dbReference type="AlphaFoldDB" id="A0A2U1TD52"/>
<reference evidence="3" key="1">
    <citation type="submission" date="2018-04" db="EMBL/GenBank/DDBJ databases">
        <authorList>
            <person name="Liu S."/>
            <person name="Wang Z."/>
            <person name="Li J."/>
        </authorList>
    </citation>
    <scope>NUCLEOTIDE SEQUENCE [LARGE SCALE GENOMIC DNA]</scope>
    <source>
        <strain evidence="3">622</strain>
    </source>
</reference>
<organism evidence="2 3">
    <name type="scientific">Mycetocola zhujimingii</name>
    <dbReference type="NCBI Taxonomy" id="2079792"/>
    <lineage>
        <taxon>Bacteria</taxon>
        <taxon>Bacillati</taxon>
        <taxon>Actinomycetota</taxon>
        <taxon>Actinomycetes</taxon>
        <taxon>Micrococcales</taxon>
        <taxon>Microbacteriaceae</taxon>
        <taxon>Mycetocola</taxon>
    </lineage>
</organism>
<dbReference type="Gene3D" id="3.40.630.30">
    <property type="match status" value="1"/>
</dbReference>